<protein>
    <submittedName>
        <fullName evidence="8">Ubiquinol oxidase subunit II</fullName>
    </submittedName>
</protein>
<evidence type="ECO:0000256" key="7">
    <source>
        <dbReference type="SAM" id="Phobius"/>
    </source>
</evidence>
<keyword evidence="3" id="KW-1003">Cell membrane</keyword>
<keyword evidence="5 7" id="KW-1133">Transmembrane helix</keyword>
<dbReference type="Proteomes" id="UP000094472">
    <property type="component" value="Unassembled WGS sequence"/>
</dbReference>
<dbReference type="InterPro" id="IPR003317">
    <property type="entry name" value="Cyt-d_oxidase_su2"/>
</dbReference>
<dbReference type="GO" id="GO:0070069">
    <property type="term" value="C:cytochrome complex"/>
    <property type="evidence" value="ECO:0007669"/>
    <property type="project" value="TreeGrafter"/>
</dbReference>
<dbReference type="GO" id="GO:0016682">
    <property type="term" value="F:oxidoreductase activity, acting on diphenols and related substances as donors, oxygen as acceptor"/>
    <property type="evidence" value="ECO:0007669"/>
    <property type="project" value="TreeGrafter"/>
</dbReference>
<gene>
    <name evidence="8" type="ORF">AUC69_01920</name>
</gene>
<keyword evidence="6 7" id="KW-0472">Membrane</keyword>
<feature type="transmembrane region" description="Helical" evidence="7">
    <location>
        <begin position="196"/>
        <end position="215"/>
    </location>
</feature>
<organism evidence="8 9">
    <name type="scientific">Methyloceanibacter superfactus</name>
    <dbReference type="NCBI Taxonomy" id="1774969"/>
    <lineage>
        <taxon>Bacteria</taxon>
        <taxon>Pseudomonadati</taxon>
        <taxon>Pseudomonadota</taxon>
        <taxon>Alphaproteobacteria</taxon>
        <taxon>Hyphomicrobiales</taxon>
        <taxon>Hyphomicrobiaceae</taxon>
        <taxon>Methyloceanibacter</taxon>
    </lineage>
</organism>
<feature type="transmembrane region" description="Helical" evidence="7">
    <location>
        <begin position="263"/>
        <end position="286"/>
    </location>
</feature>
<evidence type="ECO:0000313" key="8">
    <source>
        <dbReference type="EMBL" id="ODR96069.1"/>
    </source>
</evidence>
<feature type="transmembrane region" description="Helical" evidence="7">
    <location>
        <begin position="12"/>
        <end position="41"/>
    </location>
</feature>
<feature type="transmembrane region" description="Helical" evidence="7">
    <location>
        <begin position="227"/>
        <end position="251"/>
    </location>
</feature>
<comment type="subcellular location">
    <subcellularLocation>
        <location evidence="1">Cell membrane</location>
        <topology evidence="1">Multi-pass membrane protein</topology>
    </subcellularLocation>
</comment>
<dbReference type="GO" id="GO:0005886">
    <property type="term" value="C:plasma membrane"/>
    <property type="evidence" value="ECO:0007669"/>
    <property type="project" value="UniProtKB-SubCell"/>
</dbReference>
<sequence>MSQLLPIFLPLVWAAILALGVFLYVLLGGYDLGLGVLFPLAPSHRDRDAMMASVSPFWDGNETWLVLGGGGLLAAFPLAYSVMLPALYIPLILMLLGLILRGVAFEFRFKSSRFRWAWDLAFAGGSILAALMQGGAIGAFVQGFAVTDNKFSGGAFDWLSPFSMVTAIAVLSGYVLLSAGWLIMKADEALRDWAYSVARYALIAVTLFIVVFSLWTPFLHPEIAARWFSPGNMVMFSPVPLLTAVAVLGLWRGISTRQRYAPFLWGAAIFLLCYIGLAISLFPYIIPPDITIWQAAAAPDSQLFMLYGAVPLLPIILGYTAYSYYVLWDAPESDAYH</sequence>
<reference evidence="8 9" key="1">
    <citation type="journal article" date="2016" name="Environ. Microbiol.">
        <title>New Methyloceanibacter diversity from North Sea sediments includes methanotroph containing solely the soluble methane monooxygenase.</title>
        <authorList>
            <person name="Vekeman B."/>
            <person name="Kerckhof F.M."/>
            <person name="Cremers G."/>
            <person name="de Vos P."/>
            <person name="Vandamme P."/>
            <person name="Boon N."/>
            <person name="Op den Camp H.J."/>
            <person name="Heylen K."/>
        </authorList>
    </citation>
    <scope>NUCLEOTIDE SEQUENCE [LARGE SCALE GENOMIC DNA]</scope>
    <source>
        <strain evidence="8 9">R-67175</strain>
    </source>
</reference>
<proteinExistence type="inferred from homology"/>
<feature type="transmembrane region" description="Helical" evidence="7">
    <location>
        <begin position="161"/>
        <end position="184"/>
    </location>
</feature>
<dbReference type="Pfam" id="PF02322">
    <property type="entry name" value="Cyt_bd_oxida_II"/>
    <property type="match status" value="1"/>
</dbReference>
<evidence type="ECO:0000256" key="2">
    <source>
        <dbReference type="ARBA" id="ARBA00007543"/>
    </source>
</evidence>
<accession>A0A1E3VRC0</accession>
<dbReference type="EMBL" id="LPWF01000033">
    <property type="protein sequence ID" value="ODR96069.1"/>
    <property type="molecule type" value="Genomic_DNA"/>
</dbReference>
<feature type="transmembrane region" description="Helical" evidence="7">
    <location>
        <begin position="86"/>
        <end position="104"/>
    </location>
</feature>
<dbReference type="OrthoDB" id="9776710at2"/>
<keyword evidence="4 7" id="KW-0812">Transmembrane</keyword>
<dbReference type="PANTHER" id="PTHR43141:SF4">
    <property type="entry name" value="CYTOCHROME BD2 SUBUNIT II"/>
    <property type="match status" value="1"/>
</dbReference>
<comment type="similarity">
    <text evidence="2">Belongs to the cytochrome ubiquinol oxidase subunit 2 family.</text>
</comment>
<feature type="transmembrane region" description="Helical" evidence="7">
    <location>
        <begin position="116"/>
        <end position="141"/>
    </location>
</feature>
<comment type="caution">
    <text evidence="8">The sequence shown here is derived from an EMBL/GenBank/DDBJ whole genome shotgun (WGS) entry which is preliminary data.</text>
</comment>
<dbReference type="GO" id="GO:0009055">
    <property type="term" value="F:electron transfer activity"/>
    <property type="evidence" value="ECO:0007669"/>
    <property type="project" value="TreeGrafter"/>
</dbReference>
<dbReference type="NCBIfam" id="TIGR00203">
    <property type="entry name" value="cydB"/>
    <property type="match status" value="1"/>
</dbReference>
<keyword evidence="9" id="KW-1185">Reference proteome</keyword>
<dbReference type="PANTHER" id="PTHR43141">
    <property type="entry name" value="CYTOCHROME BD2 SUBUNIT II"/>
    <property type="match status" value="1"/>
</dbReference>
<evidence type="ECO:0000256" key="1">
    <source>
        <dbReference type="ARBA" id="ARBA00004651"/>
    </source>
</evidence>
<evidence type="ECO:0000313" key="9">
    <source>
        <dbReference type="Proteomes" id="UP000094472"/>
    </source>
</evidence>
<dbReference type="GO" id="GO:0019646">
    <property type="term" value="P:aerobic electron transport chain"/>
    <property type="evidence" value="ECO:0007669"/>
    <property type="project" value="TreeGrafter"/>
</dbReference>
<dbReference type="STRING" id="1774969.AUC69_01920"/>
<evidence type="ECO:0000256" key="5">
    <source>
        <dbReference type="ARBA" id="ARBA00022989"/>
    </source>
</evidence>
<evidence type="ECO:0000256" key="6">
    <source>
        <dbReference type="ARBA" id="ARBA00023136"/>
    </source>
</evidence>
<feature type="transmembrane region" description="Helical" evidence="7">
    <location>
        <begin position="306"/>
        <end position="327"/>
    </location>
</feature>
<evidence type="ECO:0000256" key="3">
    <source>
        <dbReference type="ARBA" id="ARBA00022475"/>
    </source>
</evidence>
<evidence type="ECO:0000256" key="4">
    <source>
        <dbReference type="ARBA" id="ARBA00022692"/>
    </source>
</evidence>
<dbReference type="AlphaFoldDB" id="A0A1E3VRC0"/>
<name>A0A1E3VRC0_9HYPH</name>